<evidence type="ECO:0000256" key="5">
    <source>
        <dbReference type="ARBA" id="ARBA00022801"/>
    </source>
</evidence>
<evidence type="ECO:0000259" key="10">
    <source>
        <dbReference type="Pfam" id="PF05572"/>
    </source>
</evidence>
<feature type="region of interest" description="Disordered" evidence="9">
    <location>
        <begin position="221"/>
        <end position="255"/>
    </location>
</feature>
<feature type="domain" description="PLL-like beta propeller" evidence="11">
    <location>
        <begin position="420"/>
        <end position="738"/>
    </location>
</feature>
<comment type="similarity">
    <text evidence="1">Belongs to the peptidase M43B family.</text>
</comment>
<dbReference type="Gene3D" id="3.40.390.10">
    <property type="entry name" value="Collagenase (Catalytic Domain)"/>
    <property type="match status" value="1"/>
</dbReference>
<evidence type="ECO:0000313" key="13">
    <source>
        <dbReference type="Proteomes" id="UP000295573"/>
    </source>
</evidence>
<evidence type="ECO:0000256" key="8">
    <source>
        <dbReference type="ARBA" id="ARBA00023157"/>
    </source>
</evidence>
<dbReference type="GO" id="GO:0046872">
    <property type="term" value="F:metal ion binding"/>
    <property type="evidence" value="ECO:0007669"/>
    <property type="project" value="UniProtKB-KW"/>
</dbReference>
<sequence length="772" mass="81744">MPRKANGRADKHRDEHRMPGDVPPAGATNGLPKSNGMPGAPTGDRMPATGMSGGAGAGGGTGSGTTGGGMPGGGMSGGVGDGGMPGGGMTGGGGAGGAGMSGGAGGDDRTEYPTRRQCGVMDVHRRLLSTSPEYAAARSALENATTDFVARQERFAGVARIPVVVHVIWKTAAQNISQAQIDSQIDVLNHDFRATNPDLSIVPAPFTGLIADARIQFHLATEDPDGNSTTGVTRTQTSASSFGTDDRVKSSATGGHDPWPTDRYLNIWVCQLGNGLLGYAQFPGGPADTDGVVILHSGFGTTGTAAAPFNLGRTTTHEIGHYLNLFHIWGDDGTGCSGSDEVADTPNQAGPNFGVPTFPHVTCSNGPNGDLFVNYMDYTDDRGMVMFTDDQVARMEACLDTVRSPLIESGVAGTPEPAGSVVSWGTNRLDAFVLSTDLAMYHKWWDGAAWGPSVSGYEHMGGVCMTAPEVASWGPDRLDAFVLGTDHALYHKWWDGSAWGPSLTGYENLGGVCLSPPRLATWGPNRLDAFVLGTDRGLYHKWFDGTSWGPSDTGFEYLGGICMSPPEVVAWGTDRLDVFVLGTDNAVHHKWWDGSNWGPSAVDFESLGGVCASPPRVVAWGENRLDLFVIGTDSALYHKWYDGSAWSDFENLGGVCTTAPTVVSWDANRLDVFVLSTDSALYHKWYDGSAWSGWEALGGICTDEPRVVSWGPNRLDVFVTGTDKQLYHKWWDGSAWSPSLTDYEPLGGVISDFKVTIPETMPAATIEQVVLS</sequence>
<dbReference type="Proteomes" id="UP000295573">
    <property type="component" value="Unassembled WGS sequence"/>
</dbReference>
<comment type="caution">
    <text evidence="12">The sequence shown here is derived from an EMBL/GenBank/DDBJ whole genome shotgun (WGS) entry which is preliminary data.</text>
</comment>
<keyword evidence="13" id="KW-1185">Reference proteome</keyword>
<dbReference type="SUPFAM" id="SSF55486">
    <property type="entry name" value="Metalloproteases ('zincins'), catalytic domain"/>
    <property type="match status" value="1"/>
</dbReference>
<dbReference type="InterPro" id="IPR008754">
    <property type="entry name" value="Peptidase_M43"/>
</dbReference>
<dbReference type="InterPro" id="IPR024079">
    <property type="entry name" value="MetalloPept_cat_dom_sf"/>
</dbReference>
<feature type="domain" description="Peptidase M43 pregnancy-associated plasma-A" evidence="10">
    <location>
        <begin position="257"/>
        <end position="400"/>
    </location>
</feature>
<dbReference type="RefSeq" id="WP_241996314.1">
    <property type="nucleotide sequence ID" value="NZ_SLWR01000009.1"/>
</dbReference>
<dbReference type="CDD" id="cd04275">
    <property type="entry name" value="ZnMc_pappalysin_like"/>
    <property type="match status" value="1"/>
</dbReference>
<keyword evidence="3" id="KW-0479">Metal-binding</keyword>
<evidence type="ECO:0000256" key="3">
    <source>
        <dbReference type="ARBA" id="ARBA00022723"/>
    </source>
</evidence>
<dbReference type="EMBL" id="SLWR01000009">
    <property type="protein sequence ID" value="TCO44995.1"/>
    <property type="molecule type" value="Genomic_DNA"/>
</dbReference>
<name>A0A4R2IQH1_9ACTN</name>
<protein>
    <submittedName>
        <fullName evidence="12">Repeat uncharacterized protein DUF346</fullName>
    </submittedName>
</protein>
<evidence type="ECO:0000256" key="6">
    <source>
        <dbReference type="ARBA" id="ARBA00022833"/>
    </source>
</evidence>
<keyword evidence="7" id="KW-0482">Metalloprotease</keyword>
<evidence type="ECO:0000256" key="9">
    <source>
        <dbReference type="SAM" id="MobiDB-lite"/>
    </source>
</evidence>
<evidence type="ECO:0000256" key="4">
    <source>
        <dbReference type="ARBA" id="ARBA00022729"/>
    </source>
</evidence>
<evidence type="ECO:0000256" key="7">
    <source>
        <dbReference type="ARBA" id="ARBA00023049"/>
    </source>
</evidence>
<evidence type="ECO:0000259" key="11">
    <source>
        <dbReference type="Pfam" id="PF26607"/>
    </source>
</evidence>
<dbReference type="PANTHER" id="PTHR47466:SF1">
    <property type="entry name" value="METALLOPROTEASE MEP1 (AFU_ORTHOLOGUE AFUA_1G07730)-RELATED"/>
    <property type="match status" value="1"/>
</dbReference>
<feature type="compositionally biased region" description="Gly residues" evidence="9">
    <location>
        <begin position="51"/>
        <end position="105"/>
    </location>
</feature>
<dbReference type="GO" id="GO:0008237">
    <property type="term" value="F:metallopeptidase activity"/>
    <property type="evidence" value="ECO:0007669"/>
    <property type="project" value="UniProtKB-KW"/>
</dbReference>
<dbReference type="InterPro" id="IPR058502">
    <property type="entry name" value="PLL-like_beta-prop"/>
</dbReference>
<keyword evidence="4" id="KW-0732">Signal</keyword>
<organism evidence="12 13">
    <name type="scientific">Kribbella antiqua</name>
    <dbReference type="NCBI Taxonomy" id="2512217"/>
    <lineage>
        <taxon>Bacteria</taxon>
        <taxon>Bacillati</taxon>
        <taxon>Actinomycetota</taxon>
        <taxon>Actinomycetes</taxon>
        <taxon>Propionibacteriales</taxon>
        <taxon>Kribbellaceae</taxon>
        <taxon>Kribbella</taxon>
    </lineage>
</organism>
<evidence type="ECO:0000313" key="12">
    <source>
        <dbReference type="EMBL" id="TCO44995.1"/>
    </source>
</evidence>
<keyword evidence="8" id="KW-1015">Disulfide bond</keyword>
<keyword evidence="5" id="KW-0378">Hydrolase</keyword>
<reference evidence="12 13" key="1">
    <citation type="journal article" date="2015" name="Stand. Genomic Sci.">
        <title>Genomic Encyclopedia of Bacterial and Archaeal Type Strains, Phase III: the genomes of soil and plant-associated and newly described type strains.</title>
        <authorList>
            <person name="Whitman W.B."/>
            <person name="Woyke T."/>
            <person name="Klenk H.P."/>
            <person name="Zhou Y."/>
            <person name="Lilburn T.G."/>
            <person name="Beck B.J."/>
            <person name="De Vos P."/>
            <person name="Vandamme P."/>
            <person name="Eisen J.A."/>
            <person name="Garrity G."/>
            <person name="Hugenholtz P."/>
            <person name="Kyrpides N.C."/>
        </authorList>
    </citation>
    <scope>NUCLEOTIDE SEQUENCE [LARGE SCALE GENOMIC DNA]</scope>
    <source>
        <strain evidence="12 13">VKM Ac-2541</strain>
    </source>
</reference>
<dbReference type="Gene3D" id="2.120.10.70">
    <property type="entry name" value="Fucose-specific lectin"/>
    <property type="match status" value="4"/>
</dbReference>
<dbReference type="AlphaFoldDB" id="A0A4R2IQH1"/>
<dbReference type="CDD" id="cd22954">
    <property type="entry name" value="PLL_lectin"/>
    <property type="match status" value="1"/>
</dbReference>
<proteinExistence type="inferred from homology"/>
<dbReference type="GO" id="GO:0006508">
    <property type="term" value="P:proteolysis"/>
    <property type="evidence" value="ECO:0007669"/>
    <property type="project" value="UniProtKB-KW"/>
</dbReference>
<dbReference type="Pfam" id="PF05572">
    <property type="entry name" value="Peptidase_M43"/>
    <property type="match status" value="1"/>
</dbReference>
<evidence type="ECO:0000256" key="2">
    <source>
        <dbReference type="ARBA" id="ARBA00022670"/>
    </source>
</evidence>
<feature type="compositionally biased region" description="Polar residues" evidence="9">
    <location>
        <begin position="226"/>
        <end position="243"/>
    </location>
</feature>
<evidence type="ECO:0000256" key="1">
    <source>
        <dbReference type="ARBA" id="ARBA00008721"/>
    </source>
</evidence>
<keyword evidence="6" id="KW-0862">Zinc</keyword>
<dbReference type="SUPFAM" id="SSF89372">
    <property type="entry name" value="Fucose-specific lectin"/>
    <property type="match status" value="2"/>
</dbReference>
<feature type="compositionally biased region" description="Basic and acidic residues" evidence="9">
    <location>
        <begin position="7"/>
        <end position="19"/>
    </location>
</feature>
<keyword evidence="2" id="KW-0645">Protease</keyword>
<dbReference type="PANTHER" id="PTHR47466">
    <property type="match status" value="1"/>
</dbReference>
<accession>A0A4R2IQH1</accession>
<feature type="region of interest" description="Disordered" evidence="9">
    <location>
        <begin position="1"/>
        <end position="113"/>
    </location>
</feature>
<dbReference type="Pfam" id="PF26607">
    <property type="entry name" value="DUF8189"/>
    <property type="match status" value="1"/>
</dbReference>
<gene>
    <name evidence="12" type="ORF">EV646_109169</name>
</gene>